<dbReference type="Pfam" id="PF00512">
    <property type="entry name" value="HisKA"/>
    <property type="match status" value="1"/>
</dbReference>
<evidence type="ECO:0000256" key="2">
    <source>
        <dbReference type="ARBA" id="ARBA00012438"/>
    </source>
</evidence>
<evidence type="ECO:0000256" key="7">
    <source>
        <dbReference type="SAM" id="Phobius"/>
    </source>
</evidence>
<dbReference type="EC" id="2.7.13.3" evidence="2"/>
<dbReference type="SMART" id="SM00388">
    <property type="entry name" value="HisKA"/>
    <property type="match status" value="1"/>
</dbReference>
<dbReference type="Pfam" id="PF02518">
    <property type="entry name" value="HATPase_c"/>
    <property type="match status" value="1"/>
</dbReference>
<dbReference type="InterPro" id="IPR003594">
    <property type="entry name" value="HATPase_dom"/>
</dbReference>
<keyword evidence="4" id="KW-0808">Transferase</keyword>
<accession>A0ABN0SYJ5</accession>
<dbReference type="CDD" id="cd00075">
    <property type="entry name" value="HATPase"/>
    <property type="match status" value="1"/>
</dbReference>
<gene>
    <name evidence="9" type="ORF">GCM10008919_07410</name>
</gene>
<keyword evidence="10" id="KW-1185">Reference proteome</keyword>
<sequence length="433" mass="48030">MNEQNVFGRSRLRLMLRYALVMGGLVIVLLFAMHKTMEWAITSEQARELLDTANGVADAQAYTVLHAGVDADETQIYRGTNDRLFYYVFDGEGRLVSFSRASFRIESFVLDIVTGWDAPEREVRVFTKTNERGAPTKVMMTAQTVFSPPLPMQTVYVGKDVTAMYNGMEKATWALAILGGFALVFAAAIGYVLSGGAMKPVREAYEKQRQFAADASHELRTPLAVVLASADLLRSDPSITSPFLKQVIEDVRDEVKKMTKLVSDLLTVARSDAKANQVKPVRMDLVAAAQQTVRIMRPFAEKKDIAIVEELPKRAEIYADEQKIRQLILILVDNAVKYTPEHGRISVCVQEEKGSVALSVSDTGIGIAPEHTERIFDRFYRVDKARSRRMGGNGLGLAIAREIVEAHGGHIGVESEVGKGTTFRIQLKARTKN</sequence>
<feature type="transmembrane region" description="Helical" evidence="7">
    <location>
        <begin position="15"/>
        <end position="33"/>
    </location>
</feature>
<keyword evidence="7" id="KW-1133">Transmembrane helix</keyword>
<evidence type="ECO:0000256" key="4">
    <source>
        <dbReference type="ARBA" id="ARBA00022679"/>
    </source>
</evidence>
<dbReference type="InterPro" id="IPR004358">
    <property type="entry name" value="Sig_transdc_His_kin-like_C"/>
</dbReference>
<dbReference type="InterPro" id="IPR036097">
    <property type="entry name" value="HisK_dim/P_sf"/>
</dbReference>
<dbReference type="Proteomes" id="UP001500399">
    <property type="component" value="Unassembled WGS sequence"/>
</dbReference>
<dbReference type="SUPFAM" id="SSF47384">
    <property type="entry name" value="Homodimeric domain of signal transducing histidine kinase"/>
    <property type="match status" value="1"/>
</dbReference>
<dbReference type="Gene3D" id="1.10.287.130">
    <property type="match status" value="1"/>
</dbReference>
<keyword evidence="7" id="KW-0472">Membrane</keyword>
<dbReference type="RefSeq" id="WP_304988328.1">
    <property type="nucleotide sequence ID" value="NZ_BAAACR010000004.1"/>
</dbReference>
<dbReference type="InterPro" id="IPR036890">
    <property type="entry name" value="HATPase_C_sf"/>
</dbReference>
<keyword evidence="7" id="KW-0812">Transmembrane</keyword>
<evidence type="ECO:0000259" key="8">
    <source>
        <dbReference type="PROSITE" id="PS50109"/>
    </source>
</evidence>
<evidence type="ECO:0000313" key="10">
    <source>
        <dbReference type="Proteomes" id="UP001500399"/>
    </source>
</evidence>
<dbReference type="PRINTS" id="PR00344">
    <property type="entry name" value="BCTRLSENSOR"/>
</dbReference>
<comment type="caution">
    <text evidence="9">The sequence shown here is derived from an EMBL/GenBank/DDBJ whole genome shotgun (WGS) entry which is preliminary data.</text>
</comment>
<keyword evidence="6" id="KW-0902">Two-component regulatory system</keyword>
<keyword evidence="3" id="KW-0597">Phosphoprotein</keyword>
<dbReference type="PANTHER" id="PTHR43711:SF28">
    <property type="entry name" value="SENSOR HISTIDINE KINASE YXDK"/>
    <property type="match status" value="1"/>
</dbReference>
<protein>
    <recommendedName>
        <fullName evidence="2">histidine kinase</fullName>
        <ecNumber evidence="2">2.7.13.3</ecNumber>
    </recommendedName>
</protein>
<dbReference type="Gene3D" id="3.30.565.10">
    <property type="entry name" value="Histidine kinase-like ATPase, C-terminal domain"/>
    <property type="match status" value="1"/>
</dbReference>
<evidence type="ECO:0000256" key="3">
    <source>
        <dbReference type="ARBA" id="ARBA00022553"/>
    </source>
</evidence>
<evidence type="ECO:0000313" key="9">
    <source>
        <dbReference type="EMBL" id="GAA0206669.1"/>
    </source>
</evidence>
<dbReference type="InterPro" id="IPR003661">
    <property type="entry name" value="HisK_dim/P_dom"/>
</dbReference>
<dbReference type="SMART" id="SM00387">
    <property type="entry name" value="HATPase_c"/>
    <property type="match status" value="1"/>
</dbReference>
<feature type="domain" description="Histidine kinase" evidence="8">
    <location>
        <begin position="214"/>
        <end position="431"/>
    </location>
</feature>
<evidence type="ECO:0000256" key="5">
    <source>
        <dbReference type="ARBA" id="ARBA00022777"/>
    </source>
</evidence>
<dbReference type="PANTHER" id="PTHR43711">
    <property type="entry name" value="TWO-COMPONENT HISTIDINE KINASE"/>
    <property type="match status" value="1"/>
</dbReference>
<reference evidence="9 10" key="1">
    <citation type="journal article" date="2019" name="Int. J. Syst. Evol. Microbiol.">
        <title>The Global Catalogue of Microorganisms (GCM) 10K type strain sequencing project: providing services to taxonomists for standard genome sequencing and annotation.</title>
        <authorList>
            <consortium name="The Broad Institute Genomics Platform"/>
            <consortium name="The Broad Institute Genome Sequencing Center for Infectious Disease"/>
            <person name="Wu L."/>
            <person name="Ma J."/>
        </authorList>
    </citation>
    <scope>NUCLEOTIDE SEQUENCE [LARGE SCALE GENOMIC DNA]</scope>
    <source>
        <strain evidence="9 10">JCM 8542</strain>
    </source>
</reference>
<evidence type="ECO:0000256" key="1">
    <source>
        <dbReference type="ARBA" id="ARBA00000085"/>
    </source>
</evidence>
<feature type="transmembrane region" description="Helical" evidence="7">
    <location>
        <begin position="173"/>
        <end position="193"/>
    </location>
</feature>
<comment type="catalytic activity">
    <reaction evidence="1">
        <text>ATP + protein L-histidine = ADP + protein N-phospho-L-histidine.</text>
        <dbReference type="EC" id="2.7.13.3"/>
    </reaction>
</comment>
<dbReference type="CDD" id="cd00082">
    <property type="entry name" value="HisKA"/>
    <property type="match status" value="1"/>
</dbReference>
<dbReference type="InterPro" id="IPR050736">
    <property type="entry name" value="Sensor_HK_Regulatory"/>
</dbReference>
<evidence type="ECO:0000256" key="6">
    <source>
        <dbReference type="ARBA" id="ARBA00023012"/>
    </source>
</evidence>
<dbReference type="SUPFAM" id="SSF55874">
    <property type="entry name" value="ATPase domain of HSP90 chaperone/DNA topoisomerase II/histidine kinase"/>
    <property type="match status" value="1"/>
</dbReference>
<dbReference type="PROSITE" id="PS50109">
    <property type="entry name" value="HIS_KIN"/>
    <property type="match status" value="1"/>
</dbReference>
<dbReference type="InterPro" id="IPR005467">
    <property type="entry name" value="His_kinase_dom"/>
</dbReference>
<proteinExistence type="predicted"/>
<name>A0ABN0SYJ5_9FIRM</name>
<organism evidence="9 10">
    <name type="scientific">Selenomonas dianae</name>
    <dbReference type="NCBI Taxonomy" id="135079"/>
    <lineage>
        <taxon>Bacteria</taxon>
        <taxon>Bacillati</taxon>
        <taxon>Bacillota</taxon>
        <taxon>Negativicutes</taxon>
        <taxon>Selenomonadales</taxon>
        <taxon>Selenomonadaceae</taxon>
        <taxon>Selenomonas</taxon>
    </lineage>
</organism>
<dbReference type="EMBL" id="BAAACR010000004">
    <property type="protein sequence ID" value="GAA0206669.1"/>
    <property type="molecule type" value="Genomic_DNA"/>
</dbReference>
<keyword evidence="5" id="KW-0418">Kinase</keyword>